<accession>A0ABP5FMH0</accession>
<evidence type="ECO:0000313" key="4">
    <source>
        <dbReference type="EMBL" id="GAA2028247.1"/>
    </source>
</evidence>
<dbReference type="GO" id="GO:0016787">
    <property type="term" value="F:hydrolase activity"/>
    <property type="evidence" value="ECO:0007669"/>
    <property type="project" value="UniProtKB-KW"/>
</dbReference>
<evidence type="ECO:0000256" key="2">
    <source>
        <dbReference type="ARBA" id="ARBA00022801"/>
    </source>
</evidence>
<dbReference type="InterPro" id="IPR000073">
    <property type="entry name" value="AB_hydrolase_1"/>
</dbReference>
<comment type="similarity">
    <text evidence="1">Belongs to the peptidase S33 family.</text>
</comment>
<evidence type="ECO:0000259" key="3">
    <source>
        <dbReference type="Pfam" id="PF00561"/>
    </source>
</evidence>
<name>A0ABP5FMH0_9ACTN</name>
<dbReference type="PRINTS" id="PR00793">
    <property type="entry name" value="PROAMNOPTASE"/>
</dbReference>
<dbReference type="PANTHER" id="PTHR43798">
    <property type="entry name" value="MONOACYLGLYCEROL LIPASE"/>
    <property type="match status" value="1"/>
</dbReference>
<gene>
    <name evidence="4" type="ORF">GCM10009839_29100</name>
</gene>
<dbReference type="Proteomes" id="UP001500751">
    <property type="component" value="Unassembled WGS sequence"/>
</dbReference>
<dbReference type="InterPro" id="IPR002410">
    <property type="entry name" value="Peptidase_S33"/>
</dbReference>
<dbReference type="PRINTS" id="PR00111">
    <property type="entry name" value="ABHYDROLASE"/>
</dbReference>
<dbReference type="InterPro" id="IPR029058">
    <property type="entry name" value="AB_hydrolase_fold"/>
</dbReference>
<protein>
    <submittedName>
        <fullName evidence="4">Alpha/beta hydrolase</fullName>
    </submittedName>
</protein>
<comment type="caution">
    <text evidence="4">The sequence shown here is derived from an EMBL/GenBank/DDBJ whole genome shotgun (WGS) entry which is preliminary data.</text>
</comment>
<evidence type="ECO:0000256" key="1">
    <source>
        <dbReference type="ARBA" id="ARBA00010088"/>
    </source>
</evidence>
<keyword evidence="2 4" id="KW-0378">Hydrolase</keyword>
<dbReference type="EMBL" id="BAAAQN010000014">
    <property type="protein sequence ID" value="GAA2028247.1"/>
    <property type="molecule type" value="Genomic_DNA"/>
</dbReference>
<feature type="domain" description="AB hydrolase-1" evidence="3">
    <location>
        <begin position="12"/>
        <end position="269"/>
    </location>
</feature>
<dbReference type="InterPro" id="IPR050266">
    <property type="entry name" value="AB_hydrolase_sf"/>
</dbReference>
<organism evidence="4 5">
    <name type="scientific">Catenulispora yoronensis</name>
    <dbReference type="NCBI Taxonomy" id="450799"/>
    <lineage>
        <taxon>Bacteria</taxon>
        <taxon>Bacillati</taxon>
        <taxon>Actinomycetota</taxon>
        <taxon>Actinomycetes</taxon>
        <taxon>Catenulisporales</taxon>
        <taxon>Catenulisporaceae</taxon>
        <taxon>Catenulispora</taxon>
    </lineage>
</organism>
<sequence length="288" mass="31667">MYVYELGDVDAPALLYLHGGPGMGCHNFVQWQGQTLARGVRLVTFDQRGFHQSDALGPDEPLSEDIIVEDCEALREALGIASWFVIGHSYGGRLATRYAARYPASVRGVIFENPSWDVASTRRFRLPVVATLFERHGRPEEAQACRDDAASTELFADDPMRTELLGRLGPLGERWFLHPDSDRGLLDHELVERLHDEADDRAAELLFQSPLLLENLTALLAGLTVPSRLVLGEADLVTAPDQVAIFEAAFGADRVVRVAGAGHVIQGEQPAVYAELVLDLVDAMAQQR</sequence>
<reference evidence="5" key="1">
    <citation type="journal article" date="2019" name="Int. J. Syst. Evol. Microbiol.">
        <title>The Global Catalogue of Microorganisms (GCM) 10K type strain sequencing project: providing services to taxonomists for standard genome sequencing and annotation.</title>
        <authorList>
            <consortium name="The Broad Institute Genomics Platform"/>
            <consortium name="The Broad Institute Genome Sequencing Center for Infectious Disease"/>
            <person name="Wu L."/>
            <person name="Ma J."/>
        </authorList>
    </citation>
    <scope>NUCLEOTIDE SEQUENCE [LARGE SCALE GENOMIC DNA]</scope>
    <source>
        <strain evidence="5">JCM 16014</strain>
    </source>
</reference>
<proteinExistence type="inferred from homology"/>
<dbReference type="SUPFAM" id="SSF53474">
    <property type="entry name" value="alpha/beta-Hydrolases"/>
    <property type="match status" value="1"/>
</dbReference>
<dbReference type="Gene3D" id="3.40.50.1820">
    <property type="entry name" value="alpha/beta hydrolase"/>
    <property type="match status" value="1"/>
</dbReference>
<keyword evidence="5" id="KW-1185">Reference proteome</keyword>
<dbReference type="Pfam" id="PF00561">
    <property type="entry name" value="Abhydrolase_1"/>
    <property type="match status" value="1"/>
</dbReference>
<evidence type="ECO:0000313" key="5">
    <source>
        <dbReference type="Proteomes" id="UP001500751"/>
    </source>
</evidence>